<sequence length="102" mass="10845">MPTWVVLVGAWERGSEGARARNGFCIFTAQTRTALASPHGDEAAANINAAALRPNTQHLGRGLRPCERATVQLGAILDPLRFAFSCDCCVGAAAIVLRHYPA</sequence>
<dbReference type="AlphaFoldDB" id="A0A6A6HYN9"/>
<dbReference type="RefSeq" id="XP_033677474.1">
    <property type="nucleotide sequence ID" value="XM_033820144.1"/>
</dbReference>
<dbReference type="GeneID" id="54573474"/>
<keyword evidence="2" id="KW-1185">Reference proteome</keyword>
<name>A0A6A6HYN9_9PLEO</name>
<accession>A0A6A6HYN9</accession>
<protein>
    <submittedName>
        <fullName evidence="1">Uncharacterized protein</fullName>
    </submittedName>
</protein>
<organism evidence="1 2">
    <name type="scientific">Trematosphaeria pertusa</name>
    <dbReference type="NCBI Taxonomy" id="390896"/>
    <lineage>
        <taxon>Eukaryota</taxon>
        <taxon>Fungi</taxon>
        <taxon>Dikarya</taxon>
        <taxon>Ascomycota</taxon>
        <taxon>Pezizomycotina</taxon>
        <taxon>Dothideomycetes</taxon>
        <taxon>Pleosporomycetidae</taxon>
        <taxon>Pleosporales</taxon>
        <taxon>Massarineae</taxon>
        <taxon>Trematosphaeriaceae</taxon>
        <taxon>Trematosphaeria</taxon>
    </lineage>
</organism>
<gene>
    <name evidence="1" type="ORF">BU26DRAFT_161635</name>
</gene>
<evidence type="ECO:0000313" key="2">
    <source>
        <dbReference type="Proteomes" id="UP000800094"/>
    </source>
</evidence>
<proteinExistence type="predicted"/>
<reference evidence="1" key="1">
    <citation type="journal article" date="2020" name="Stud. Mycol.">
        <title>101 Dothideomycetes genomes: a test case for predicting lifestyles and emergence of pathogens.</title>
        <authorList>
            <person name="Haridas S."/>
            <person name="Albert R."/>
            <person name="Binder M."/>
            <person name="Bloem J."/>
            <person name="Labutti K."/>
            <person name="Salamov A."/>
            <person name="Andreopoulos B."/>
            <person name="Baker S."/>
            <person name="Barry K."/>
            <person name="Bills G."/>
            <person name="Bluhm B."/>
            <person name="Cannon C."/>
            <person name="Castanera R."/>
            <person name="Culley D."/>
            <person name="Daum C."/>
            <person name="Ezra D."/>
            <person name="Gonzalez J."/>
            <person name="Henrissat B."/>
            <person name="Kuo A."/>
            <person name="Liang C."/>
            <person name="Lipzen A."/>
            <person name="Lutzoni F."/>
            <person name="Magnuson J."/>
            <person name="Mondo S."/>
            <person name="Nolan M."/>
            <person name="Ohm R."/>
            <person name="Pangilinan J."/>
            <person name="Park H.-J."/>
            <person name="Ramirez L."/>
            <person name="Alfaro M."/>
            <person name="Sun H."/>
            <person name="Tritt A."/>
            <person name="Yoshinaga Y."/>
            <person name="Zwiers L.-H."/>
            <person name="Turgeon B."/>
            <person name="Goodwin S."/>
            <person name="Spatafora J."/>
            <person name="Crous P."/>
            <person name="Grigoriev I."/>
        </authorList>
    </citation>
    <scope>NUCLEOTIDE SEQUENCE</scope>
    <source>
        <strain evidence="1">CBS 122368</strain>
    </source>
</reference>
<dbReference type="Proteomes" id="UP000800094">
    <property type="component" value="Unassembled WGS sequence"/>
</dbReference>
<evidence type="ECO:0000313" key="1">
    <source>
        <dbReference type="EMBL" id="KAF2242470.1"/>
    </source>
</evidence>
<dbReference type="EMBL" id="ML987208">
    <property type="protein sequence ID" value="KAF2242470.1"/>
    <property type="molecule type" value="Genomic_DNA"/>
</dbReference>